<gene>
    <name evidence="2" type="ORF">ACFPQ6_06440</name>
</gene>
<feature type="chain" id="PRO_5046596352" evidence="1">
    <location>
        <begin position="27"/>
        <end position="194"/>
    </location>
</feature>
<keyword evidence="1" id="KW-0732">Signal</keyword>
<feature type="signal peptide" evidence="1">
    <location>
        <begin position="1"/>
        <end position="26"/>
    </location>
</feature>
<dbReference type="Proteomes" id="UP001595979">
    <property type="component" value="Unassembled WGS sequence"/>
</dbReference>
<evidence type="ECO:0000313" key="3">
    <source>
        <dbReference type="Proteomes" id="UP001595979"/>
    </source>
</evidence>
<organism evidence="2 3">
    <name type="scientific">Deinococcus petrolearius</name>
    <dbReference type="NCBI Taxonomy" id="1751295"/>
    <lineage>
        <taxon>Bacteria</taxon>
        <taxon>Thermotogati</taxon>
        <taxon>Deinococcota</taxon>
        <taxon>Deinococci</taxon>
        <taxon>Deinococcales</taxon>
        <taxon>Deinococcaceae</taxon>
        <taxon>Deinococcus</taxon>
    </lineage>
</organism>
<accession>A0ABW1DJG9</accession>
<sequence length="194" mass="19970">MRPAAPVTAAPLLGLLLLGLSGCARPTDTFTPRIVINGPAGGAVSQSRAPTVRGYALDDVGVTRITVDGKTIPVQAGSRKIAAFSFQPPLQGNRGQYTVRAYDAAGHVGELSGTVRVDLQKPQIQVTAFERSGRQLRVSGIASDAGGVTAVSVDGQPLSISPGTRVAFSGQTSGVYADITVRDAAGNTSTRRAR</sequence>
<dbReference type="Gene3D" id="2.60.40.10">
    <property type="entry name" value="Immunoglobulins"/>
    <property type="match status" value="1"/>
</dbReference>
<reference evidence="3" key="1">
    <citation type="journal article" date="2019" name="Int. J. Syst. Evol. Microbiol.">
        <title>The Global Catalogue of Microorganisms (GCM) 10K type strain sequencing project: providing services to taxonomists for standard genome sequencing and annotation.</title>
        <authorList>
            <consortium name="The Broad Institute Genomics Platform"/>
            <consortium name="The Broad Institute Genome Sequencing Center for Infectious Disease"/>
            <person name="Wu L."/>
            <person name="Ma J."/>
        </authorList>
    </citation>
    <scope>NUCLEOTIDE SEQUENCE [LARGE SCALE GENOMIC DNA]</scope>
    <source>
        <strain evidence="3">CGMCC 1.15053</strain>
    </source>
</reference>
<dbReference type="EMBL" id="JBHSOH010000006">
    <property type="protein sequence ID" value="MFC5847944.1"/>
    <property type="molecule type" value="Genomic_DNA"/>
</dbReference>
<proteinExistence type="predicted"/>
<dbReference type="PROSITE" id="PS51257">
    <property type="entry name" value="PROKAR_LIPOPROTEIN"/>
    <property type="match status" value="1"/>
</dbReference>
<dbReference type="RefSeq" id="WP_380047541.1">
    <property type="nucleotide sequence ID" value="NZ_JBHSOH010000006.1"/>
</dbReference>
<name>A0ABW1DJG9_9DEIO</name>
<protein>
    <submittedName>
        <fullName evidence="2">Uncharacterized protein</fullName>
    </submittedName>
</protein>
<evidence type="ECO:0000313" key="2">
    <source>
        <dbReference type="EMBL" id="MFC5847944.1"/>
    </source>
</evidence>
<keyword evidence="3" id="KW-1185">Reference proteome</keyword>
<evidence type="ECO:0000256" key="1">
    <source>
        <dbReference type="SAM" id="SignalP"/>
    </source>
</evidence>
<dbReference type="InterPro" id="IPR013783">
    <property type="entry name" value="Ig-like_fold"/>
</dbReference>
<comment type="caution">
    <text evidence="2">The sequence shown here is derived from an EMBL/GenBank/DDBJ whole genome shotgun (WGS) entry which is preliminary data.</text>
</comment>